<dbReference type="GO" id="GO:0005524">
    <property type="term" value="F:ATP binding"/>
    <property type="evidence" value="ECO:0007669"/>
    <property type="project" value="UniProtKB-KW"/>
</dbReference>
<comment type="similarity">
    <text evidence="1">Belongs to the GSP E family.</text>
</comment>
<dbReference type="STRING" id="1291734.FD02_GL000791"/>
<feature type="domain" description="Bacterial type II secretion system protein E" evidence="4">
    <location>
        <begin position="192"/>
        <end position="206"/>
    </location>
</feature>
<reference evidence="5 6" key="1">
    <citation type="journal article" date="2015" name="Genome Announc.">
        <title>Expanding the biotechnology potential of lactobacilli through comparative genomics of 213 strains and associated genera.</title>
        <authorList>
            <person name="Sun Z."/>
            <person name="Harris H.M."/>
            <person name="McCann A."/>
            <person name="Guo C."/>
            <person name="Argimon S."/>
            <person name="Zhang W."/>
            <person name="Yang X."/>
            <person name="Jeffery I.B."/>
            <person name="Cooney J.C."/>
            <person name="Kagawa T.F."/>
            <person name="Liu W."/>
            <person name="Song Y."/>
            <person name="Salvetti E."/>
            <person name="Wrobel A."/>
            <person name="Rasinkangas P."/>
            <person name="Parkhill J."/>
            <person name="Rea M.C."/>
            <person name="O'Sullivan O."/>
            <person name="Ritari J."/>
            <person name="Douillard F.P."/>
            <person name="Paul Ross R."/>
            <person name="Yang R."/>
            <person name="Briner A.E."/>
            <person name="Felis G.E."/>
            <person name="de Vos W.M."/>
            <person name="Barrangou R."/>
            <person name="Klaenhammer T.R."/>
            <person name="Caufield P.W."/>
            <person name="Cui Y."/>
            <person name="Zhang H."/>
            <person name="O'Toole P.W."/>
        </authorList>
    </citation>
    <scope>NUCLEOTIDE SEQUENCE [LARGE SCALE GENOMIC DNA]</scope>
    <source>
        <strain evidence="5 6">JCM 17158</strain>
    </source>
</reference>
<dbReference type="SUPFAM" id="SSF52540">
    <property type="entry name" value="P-loop containing nucleoside triphosphate hydrolases"/>
    <property type="match status" value="1"/>
</dbReference>
<dbReference type="AlphaFoldDB" id="A0A0R1K031"/>
<dbReference type="SMART" id="SM00382">
    <property type="entry name" value="AAA"/>
    <property type="match status" value="1"/>
</dbReference>
<dbReference type="Proteomes" id="UP000051804">
    <property type="component" value="Unassembled WGS sequence"/>
</dbReference>
<evidence type="ECO:0000313" key="5">
    <source>
        <dbReference type="EMBL" id="KRK74196.1"/>
    </source>
</evidence>
<organism evidence="5 6">
    <name type="scientific">Lacticaseibacillus nasuensis JCM 17158</name>
    <dbReference type="NCBI Taxonomy" id="1291734"/>
    <lineage>
        <taxon>Bacteria</taxon>
        <taxon>Bacillati</taxon>
        <taxon>Bacillota</taxon>
        <taxon>Bacilli</taxon>
        <taxon>Lactobacillales</taxon>
        <taxon>Lactobacillaceae</taxon>
        <taxon>Lacticaseibacillus</taxon>
    </lineage>
</organism>
<accession>A0A0R1K031</accession>
<dbReference type="PANTHER" id="PTHR30258">
    <property type="entry name" value="TYPE II SECRETION SYSTEM PROTEIN GSPE-RELATED"/>
    <property type="match status" value="1"/>
</dbReference>
<evidence type="ECO:0000256" key="2">
    <source>
        <dbReference type="ARBA" id="ARBA00022741"/>
    </source>
</evidence>
<keyword evidence="3" id="KW-0067">ATP-binding</keyword>
<dbReference type="EMBL" id="AZDJ01000001">
    <property type="protein sequence ID" value="KRK74196.1"/>
    <property type="molecule type" value="Genomic_DNA"/>
</dbReference>
<protein>
    <submittedName>
        <fullName evidence="5">Competence protein ComGA</fullName>
    </submittedName>
</protein>
<dbReference type="Gene3D" id="3.30.450.90">
    <property type="match status" value="1"/>
</dbReference>
<evidence type="ECO:0000313" key="6">
    <source>
        <dbReference type="Proteomes" id="UP000051804"/>
    </source>
</evidence>
<evidence type="ECO:0000259" key="4">
    <source>
        <dbReference type="PROSITE" id="PS00662"/>
    </source>
</evidence>
<dbReference type="GO" id="GO:0005886">
    <property type="term" value="C:plasma membrane"/>
    <property type="evidence" value="ECO:0007669"/>
    <property type="project" value="TreeGrafter"/>
</dbReference>
<dbReference type="PROSITE" id="PS00662">
    <property type="entry name" value="T2SP_E"/>
    <property type="match status" value="1"/>
</dbReference>
<dbReference type="RefSeq" id="WP_162255560.1">
    <property type="nucleotide sequence ID" value="NZ_AZDJ01000001.1"/>
</dbReference>
<dbReference type="Gene3D" id="3.40.50.300">
    <property type="entry name" value="P-loop containing nucleotide triphosphate hydrolases"/>
    <property type="match status" value="1"/>
</dbReference>
<evidence type="ECO:0000256" key="1">
    <source>
        <dbReference type="ARBA" id="ARBA00006611"/>
    </source>
</evidence>
<dbReference type="GO" id="GO:0016887">
    <property type="term" value="F:ATP hydrolysis activity"/>
    <property type="evidence" value="ECO:0007669"/>
    <property type="project" value="TreeGrafter"/>
</dbReference>
<dbReference type="Pfam" id="PF00437">
    <property type="entry name" value="T2SSE"/>
    <property type="match status" value="1"/>
</dbReference>
<keyword evidence="2" id="KW-0547">Nucleotide-binding</keyword>
<dbReference type="InterPro" id="IPR027417">
    <property type="entry name" value="P-loop_NTPase"/>
</dbReference>
<evidence type="ECO:0000256" key="3">
    <source>
        <dbReference type="ARBA" id="ARBA00022840"/>
    </source>
</evidence>
<comment type="caution">
    <text evidence="5">The sequence shown here is derived from an EMBL/GenBank/DDBJ whole genome shotgun (WGS) entry which is preliminary data.</text>
</comment>
<keyword evidence="6" id="KW-1185">Reference proteome</keyword>
<dbReference type="InterPro" id="IPR003593">
    <property type="entry name" value="AAA+_ATPase"/>
</dbReference>
<sequence length="282" mass="30695">MDELMALLQAAADLHASDVYVLPQGATYDIWWRTTAGMQRNQTVPATIAARWLNYLKYQAGMNIAEHRRVQLGAVSLPGLTPRLRLSTVGNFADQETLVIRLLYGIPLVNVRTAIVVRQLHHLLATRGMLALCGPTGAGKSALLYQVAADFAQTQMVMTIEDPVEIIHAAFLQLQVNEAAGQSYAALLKAALRHRPDVLVIGEIRDHETAVTACEAAVSGHIVLTTVHAKDARSVPVRLRSLGVAQSLIEAALVVSGAVRLRLSPEVYPEVEMVKWQTASSR</sequence>
<dbReference type="PATRIC" id="fig|1291734.4.peg.818"/>
<dbReference type="PANTHER" id="PTHR30258:SF2">
    <property type="entry name" value="COMG OPERON PROTEIN 1"/>
    <property type="match status" value="1"/>
</dbReference>
<proteinExistence type="inferred from homology"/>
<name>A0A0R1K031_9LACO</name>
<gene>
    <name evidence="5" type="ORF">FD02_GL000791</name>
</gene>
<dbReference type="InterPro" id="IPR001482">
    <property type="entry name" value="T2SS/T4SS_dom"/>
</dbReference>